<protein>
    <recommendedName>
        <fullName evidence="12">J domain-containing protein</fullName>
    </recommendedName>
</protein>
<gene>
    <name evidence="11" type="ORF">METZ01_LOCUS241873</name>
</gene>
<organism evidence="11">
    <name type="scientific">marine metagenome</name>
    <dbReference type="NCBI Taxonomy" id="408172"/>
    <lineage>
        <taxon>unclassified sequences</taxon>
        <taxon>metagenomes</taxon>
        <taxon>ecological metagenomes</taxon>
    </lineage>
</organism>
<keyword evidence="8" id="KW-0143">Chaperone</keyword>
<dbReference type="HAMAP" id="MF_01152">
    <property type="entry name" value="DnaJ"/>
    <property type="match status" value="1"/>
</dbReference>
<dbReference type="GO" id="GO:0006260">
    <property type="term" value="P:DNA replication"/>
    <property type="evidence" value="ECO:0007669"/>
    <property type="project" value="UniProtKB-KW"/>
</dbReference>
<dbReference type="SUPFAM" id="SSF49493">
    <property type="entry name" value="HSP40/DnaJ peptide-binding domain"/>
    <property type="match status" value="2"/>
</dbReference>
<dbReference type="PRINTS" id="PR00625">
    <property type="entry name" value="JDOMAIN"/>
</dbReference>
<feature type="domain" description="J" evidence="9">
    <location>
        <begin position="6"/>
        <end position="71"/>
    </location>
</feature>
<dbReference type="EMBL" id="UINC01062415">
    <property type="protein sequence ID" value="SVB89019.1"/>
    <property type="molecule type" value="Genomic_DNA"/>
</dbReference>
<dbReference type="Gene3D" id="2.60.260.20">
    <property type="entry name" value="Urease metallochaperone UreE, N-terminal domain"/>
    <property type="match status" value="2"/>
</dbReference>
<dbReference type="PANTHER" id="PTHR43096:SF48">
    <property type="entry name" value="CHAPERONE PROTEIN DNAJ"/>
    <property type="match status" value="1"/>
</dbReference>
<dbReference type="PROSITE" id="PS50076">
    <property type="entry name" value="DNAJ_2"/>
    <property type="match status" value="1"/>
</dbReference>
<evidence type="ECO:0000256" key="7">
    <source>
        <dbReference type="ARBA" id="ARBA00023016"/>
    </source>
</evidence>
<evidence type="ECO:0008006" key="12">
    <source>
        <dbReference type="Google" id="ProtNLM"/>
    </source>
</evidence>
<evidence type="ECO:0000256" key="2">
    <source>
        <dbReference type="ARBA" id="ARBA00022705"/>
    </source>
</evidence>
<dbReference type="InterPro" id="IPR036410">
    <property type="entry name" value="HSP_DnaJ_Cys-rich_dom_sf"/>
</dbReference>
<dbReference type="GO" id="GO:0051082">
    <property type="term" value="F:unfolded protein binding"/>
    <property type="evidence" value="ECO:0007669"/>
    <property type="project" value="InterPro"/>
</dbReference>
<dbReference type="InterPro" id="IPR001623">
    <property type="entry name" value="DnaJ_domain"/>
</dbReference>
<dbReference type="FunFam" id="2.60.260.20:FF:000013">
    <property type="entry name" value="DnaJ subfamily B member 11"/>
    <property type="match status" value="1"/>
</dbReference>
<dbReference type="GO" id="GO:0008270">
    <property type="term" value="F:zinc ion binding"/>
    <property type="evidence" value="ECO:0007669"/>
    <property type="project" value="UniProtKB-KW"/>
</dbReference>
<dbReference type="AlphaFoldDB" id="A0A382HP76"/>
<dbReference type="InterPro" id="IPR036869">
    <property type="entry name" value="J_dom_sf"/>
</dbReference>
<keyword evidence="4" id="KW-0677">Repeat</keyword>
<evidence type="ECO:0000259" key="9">
    <source>
        <dbReference type="PROSITE" id="PS50076"/>
    </source>
</evidence>
<feature type="domain" description="CR-type" evidence="10">
    <location>
        <begin position="132"/>
        <end position="214"/>
    </location>
</feature>
<dbReference type="PROSITE" id="PS00636">
    <property type="entry name" value="DNAJ_1"/>
    <property type="match status" value="1"/>
</dbReference>
<proteinExistence type="inferred from homology"/>
<dbReference type="InterPro" id="IPR012724">
    <property type="entry name" value="DnaJ"/>
</dbReference>
<dbReference type="CDD" id="cd06257">
    <property type="entry name" value="DnaJ"/>
    <property type="match status" value="1"/>
</dbReference>
<keyword evidence="2" id="KW-0235">DNA replication</keyword>
<dbReference type="Gene3D" id="2.10.230.10">
    <property type="entry name" value="Heat shock protein DnaJ, cysteine-rich domain"/>
    <property type="match status" value="1"/>
</dbReference>
<dbReference type="InterPro" id="IPR008971">
    <property type="entry name" value="HSP40/DnaJ_pept-bd"/>
</dbReference>
<dbReference type="SMART" id="SM00271">
    <property type="entry name" value="DnaJ"/>
    <property type="match status" value="1"/>
</dbReference>
<dbReference type="GO" id="GO:0005524">
    <property type="term" value="F:ATP binding"/>
    <property type="evidence" value="ECO:0007669"/>
    <property type="project" value="InterPro"/>
</dbReference>
<dbReference type="GO" id="GO:0042026">
    <property type="term" value="P:protein refolding"/>
    <property type="evidence" value="ECO:0007669"/>
    <property type="project" value="TreeGrafter"/>
</dbReference>
<dbReference type="Pfam" id="PF01556">
    <property type="entry name" value="DnaJ_C"/>
    <property type="match status" value="1"/>
</dbReference>
<evidence type="ECO:0000313" key="11">
    <source>
        <dbReference type="EMBL" id="SVB89019.1"/>
    </source>
</evidence>
<dbReference type="SUPFAM" id="SSF57938">
    <property type="entry name" value="DnaJ/Hsp40 cysteine-rich domain"/>
    <property type="match status" value="1"/>
</dbReference>
<accession>A0A382HP76</accession>
<evidence type="ECO:0000256" key="6">
    <source>
        <dbReference type="ARBA" id="ARBA00022833"/>
    </source>
</evidence>
<dbReference type="CDD" id="cd10747">
    <property type="entry name" value="DnaJ_C"/>
    <property type="match status" value="1"/>
</dbReference>
<evidence type="ECO:0000259" key="10">
    <source>
        <dbReference type="PROSITE" id="PS51188"/>
    </source>
</evidence>
<dbReference type="NCBIfam" id="NF008035">
    <property type="entry name" value="PRK10767.1"/>
    <property type="match status" value="1"/>
</dbReference>
<evidence type="ECO:0000256" key="4">
    <source>
        <dbReference type="ARBA" id="ARBA00022737"/>
    </source>
</evidence>
<dbReference type="InterPro" id="IPR018253">
    <property type="entry name" value="DnaJ_domain_CS"/>
</dbReference>
<evidence type="ECO:0000256" key="8">
    <source>
        <dbReference type="ARBA" id="ARBA00023186"/>
    </source>
</evidence>
<dbReference type="InterPro" id="IPR001305">
    <property type="entry name" value="HSP_DnaJ_Cys-rich_dom"/>
</dbReference>
<dbReference type="GO" id="GO:0009408">
    <property type="term" value="P:response to heat"/>
    <property type="evidence" value="ECO:0007669"/>
    <property type="project" value="InterPro"/>
</dbReference>
<dbReference type="SUPFAM" id="SSF46565">
    <property type="entry name" value="Chaperone J-domain"/>
    <property type="match status" value="1"/>
</dbReference>
<dbReference type="GO" id="GO:0031072">
    <property type="term" value="F:heat shock protein binding"/>
    <property type="evidence" value="ECO:0007669"/>
    <property type="project" value="InterPro"/>
</dbReference>
<dbReference type="Gene3D" id="1.10.287.110">
    <property type="entry name" value="DnaJ domain"/>
    <property type="match status" value="1"/>
</dbReference>
<evidence type="ECO:0000256" key="1">
    <source>
        <dbReference type="ARBA" id="ARBA00022490"/>
    </source>
</evidence>
<reference evidence="11" key="1">
    <citation type="submission" date="2018-05" db="EMBL/GenBank/DDBJ databases">
        <authorList>
            <person name="Lanie J.A."/>
            <person name="Ng W.-L."/>
            <person name="Kazmierczak K.M."/>
            <person name="Andrzejewski T.M."/>
            <person name="Davidsen T.M."/>
            <person name="Wayne K.J."/>
            <person name="Tettelin H."/>
            <person name="Glass J.I."/>
            <person name="Rusch D."/>
            <person name="Podicherti R."/>
            <person name="Tsui H.-C.T."/>
            <person name="Winkler M.E."/>
        </authorList>
    </citation>
    <scope>NUCLEOTIDE SEQUENCE</scope>
</reference>
<dbReference type="PROSITE" id="PS51188">
    <property type="entry name" value="ZF_CR"/>
    <property type="match status" value="1"/>
</dbReference>
<dbReference type="FunFam" id="2.10.230.10:FF:000002">
    <property type="entry name" value="Molecular chaperone DnaJ"/>
    <property type="match status" value="1"/>
</dbReference>
<keyword evidence="7" id="KW-0346">Stress response</keyword>
<dbReference type="Pfam" id="PF00684">
    <property type="entry name" value="DnaJ_CXXCXGXG"/>
    <property type="match status" value="1"/>
</dbReference>
<dbReference type="Pfam" id="PF00226">
    <property type="entry name" value="DnaJ"/>
    <property type="match status" value="1"/>
</dbReference>
<sequence>MNVPRDHYEVLGVGRDAPADEIKRAYRRLAREQHPDTNPGDPGAEARFKEATAAYEALSDPQRRARYDRFGHDGGAMGGPADPFGGLGDLFETFFGGSGLGGRDFGGRPRGPFPGEDLETVLDLSFEEAVFGCEAEVTVRTAVVCAACEASGADAGTYAERCSTCEGSGQVRRVRQSVLGQMLTTTACQTCSGSGESIEHPCTKCEGTGRRIESATHAVKVPAGVDGGRRLRMTGHGAVGPRGGPAGDLNIRLRVADHAVFERHGDDLVHRLHLPVTQAALGVHLDYETLDGPEVLEIPAGTQTGAIFRMRGRGAPHLNARGRGDLLIEVVVDTPTDPDTEEEELLRRLAETRGEAVAEPDAGLLSRIRQAFN</sequence>
<keyword evidence="1" id="KW-0963">Cytoplasm</keyword>
<dbReference type="PANTHER" id="PTHR43096">
    <property type="entry name" value="DNAJ HOMOLOG 1, MITOCHONDRIAL-RELATED"/>
    <property type="match status" value="1"/>
</dbReference>
<evidence type="ECO:0000256" key="5">
    <source>
        <dbReference type="ARBA" id="ARBA00022771"/>
    </source>
</evidence>
<keyword evidence="5" id="KW-0863">Zinc-finger</keyword>
<keyword evidence="6" id="KW-0862">Zinc</keyword>
<dbReference type="GO" id="GO:0005737">
    <property type="term" value="C:cytoplasm"/>
    <property type="evidence" value="ECO:0007669"/>
    <property type="project" value="TreeGrafter"/>
</dbReference>
<keyword evidence="3" id="KW-0479">Metal-binding</keyword>
<dbReference type="InterPro" id="IPR002939">
    <property type="entry name" value="DnaJ_C"/>
</dbReference>
<evidence type="ECO:0000256" key="3">
    <source>
        <dbReference type="ARBA" id="ARBA00022723"/>
    </source>
</evidence>
<name>A0A382HP76_9ZZZZ</name>